<feature type="transmembrane region" description="Helical" evidence="6">
    <location>
        <begin position="204"/>
        <end position="222"/>
    </location>
</feature>
<dbReference type="GO" id="GO:0015171">
    <property type="term" value="F:amino acid transmembrane transporter activity"/>
    <property type="evidence" value="ECO:0007669"/>
    <property type="project" value="TreeGrafter"/>
</dbReference>
<accession>A0AAV5R917</accession>
<proteinExistence type="inferred from homology"/>
<sequence length="601" mass="67166">MGLFNFSNSKNNDSNIEILDETHVNSSSNGNSLTDKKNFETSVHYDIESDSLDDEIEEKDVKKGKFSFMNPFKADATAKTERKLKQRHVDLIAIGGSIGTALFVTIGIALMNGGCGNLLIAFFIHGIFVIYPVTLSIGELVCYLPVDSPFITHAGRFVDPAFEVVCGYNFYIMVSLYIPFEITSVNSMIHFWRDGSEYSPADAFVPQIVIYVLLNIFAVNLYGEAEFFLAIGKLILAIGLLFFTFITMVGGNPLHWAFGFHNFKGVHNAFPDYLGSGASAFWAAYLKAVFTEVAPEYLGMAAGEAENPRKTMPRAFKGIIYRLSIFYVLGAMSVGILLRHDDPTLVEAVTEGAAGANVSPYVIAMQNMNIKVLPHIVNVLCISSTFSAGNSYIYCSSRALYALAKNKKAPKIFTYCLKNGCPIFCIFVAVAWSCLSLLQLGSSAGVALDWMINLCTGCQVMNYFFMMITYLSFYRACKAQNVSRFTMPLQAWTTKLQPYPAIFGLITTFIIIMFLGCQAFLPSPSFDVDSFLYSYLMVFVDIGIFVVYKLVFKTKMVKPEEADLFTGLAEIDQHELEFYEKKRQGKDEKESRWTRMISWIL</sequence>
<dbReference type="PANTHER" id="PTHR43341:SF15">
    <property type="entry name" value="GENERAL AMINO ACID PERMEASE AGP2"/>
    <property type="match status" value="1"/>
</dbReference>
<keyword evidence="9" id="KW-1185">Reference proteome</keyword>
<organism evidence="8 9">
    <name type="scientific">Pichia kluyveri</name>
    <name type="common">Yeast</name>
    <dbReference type="NCBI Taxonomy" id="36015"/>
    <lineage>
        <taxon>Eukaryota</taxon>
        <taxon>Fungi</taxon>
        <taxon>Dikarya</taxon>
        <taxon>Ascomycota</taxon>
        <taxon>Saccharomycotina</taxon>
        <taxon>Pichiomycetes</taxon>
        <taxon>Pichiales</taxon>
        <taxon>Pichiaceae</taxon>
        <taxon>Pichia</taxon>
    </lineage>
</organism>
<evidence type="ECO:0000256" key="3">
    <source>
        <dbReference type="ARBA" id="ARBA00022692"/>
    </source>
</evidence>
<gene>
    <name evidence="8" type="ORF">DAPK24_045820</name>
</gene>
<keyword evidence="5 6" id="KW-0472">Membrane</keyword>
<dbReference type="Gene3D" id="1.20.1740.10">
    <property type="entry name" value="Amino acid/polyamine transporter I"/>
    <property type="match status" value="1"/>
</dbReference>
<protein>
    <recommendedName>
        <fullName evidence="7">Amino acid permease/ SLC12A domain-containing protein</fullName>
    </recommendedName>
</protein>
<comment type="subcellular location">
    <subcellularLocation>
        <location evidence="1">Membrane</location>
        <topology evidence="1">Multi-pass membrane protein</topology>
    </subcellularLocation>
</comment>
<dbReference type="Proteomes" id="UP001378960">
    <property type="component" value="Unassembled WGS sequence"/>
</dbReference>
<evidence type="ECO:0000313" key="9">
    <source>
        <dbReference type="Proteomes" id="UP001378960"/>
    </source>
</evidence>
<evidence type="ECO:0000313" key="8">
    <source>
        <dbReference type="EMBL" id="GMM47984.1"/>
    </source>
</evidence>
<feature type="transmembrane region" description="Helical" evidence="6">
    <location>
        <begin position="416"/>
        <end position="438"/>
    </location>
</feature>
<dbReference type="PANTHER" id="PTHR43341">
    <property type="entry name" value="AMINO ACID PERMEASE"/>
    <property type="match status" value="1"/>
</dbReference>
<evidence type="ECO:0000259" key="7">
    <source>
        <dbReference type="Pfam" id="PF00324"/>
    </source>
</evidence>
<evidence type="ECO:0000256" key="5">
    <source>
        <dbReference type="ARBA" id="ARBA00023136"/>
    </source>
</evidence>
<keyword evidence="4 6" id="KW-1133">Transmembrane helix</keyword>
<evidence type="ECO:0000256" key="1">
    <source>
        <dbReference type="ARBA" id="ARBA00004141"/>
    </source>
</evidence>
<feature type="transmembrane region" description="Helical" evidence="6">
    <location>
        <begin position="498"/>
        <end position="521"/>
    </location>
</feature>
<dbReference type="InterPro" id="IPR004841">
    <property type="entry name" value="AA-permease/SLC12A_dom"/>
</dbReference>
<feature type="transmembrane region" description="Helical" evidence="6">
    <location>
        <begin position="234"/>
        <end position="258"/>
    </location>
</feature>
<feature type="transmembrane region" description="Helical" evidence="6">
    <location>
        <begin position="118"/>
        <end position="146"/>
    </location>
</feature>
<evidence type="ECO:0000256" key="6">
    <source>
        <dbReference type="SAM" id="Phobius"/>
    </source>
</evidence>
<feature type="transmembrane region" description="Helical" evidence="6">
    <location>
        <begin position="167"/>
        <end position="192"/>
    </location>
</feature>
<dbReference type="AlphaFoldDB" id="A0AAV5R917"/>
<keyword evidence="3 6" id="KW-0812">Transmembrane</keyword>
<dbReference type="Pfam" id="PF00324">
    <property type="entry name" value="AA_permease"/>
    <property type="match status" value="1"/>
</dbReference>
<feature type="transmembrane region" description="Helical" evidence="6">
    <location>
        <begin position="450"/>
        <end position="477"/>
    </location>
</feature>
<dbReference type="EMBL" id="BTGB01000009">
    <property type="protein sequence ID" value="GMM47984.1"/>
    <property type="molecule type" value="Genomic_DNA"/>
</dbReference>
<comment type="similarity">
    <text evidence="2">Belongs to the amino acid-polyamine-organocation (APC) superfamily. YAT (TC 2.A.3.10) family.</text>
</comment>
<feature type="transmembrane region" description="Helical" evidence="6">
    <location>
        <begin position="375"/>
        <end position="395"/>
    </location>
</feature>
<feature type="transmembrane region" description="Helical" evidence="6">
    <location>
        <begin position="278"/>
        <end position="298"/>
    </location>
</feature>
<feature type="transmembrane region" description="Helical" evidence="6">
    <location>
        <begin position="91"/>
        <end position="112"/>
    </location>
</feature>
<dbReference type="InterPro" id="IPR050524">
    <property type="entry name" value="APC_YAT"/>
</dbReference>
<feature type="domain" description="Amino acid permease/ SLC12A" evidence="7">
    <location>
        <begin position="88"/>
        <end position="556"/>
    </location>
</feature>
<evidence type="ECO:0000256" key="2">
    <source>
        <dbReference type="ARBA" id="ARBA00006983"/>
    </source>
</evidence>
<reference evidence="8 9" key="1">
    <citation type="journal article" date="2023" name="Elife">
        <title>Identification of key yeast species and microbe-microbe interactions impacting larval growth of Drosophila in the wild.</title>
        <authorList>
            <person name="Mure A."/>
            <person name="Sugiura Y."/>
            <person name="Maeda R."/>
            <person name="Honda K."/>
            <person name="Sakurai N."/>
            <person name="Takahashi Y."/>
            <person name="Watada M."/>
            <person name="Katoh T."/>
            <person name="Gotoh A."/>
            <person name="Gotoh Y."/>
            <person name="Taniguchi I."/>
            <person name="Nakamura K."/>
            <person name="Hayashi T."/>
            <person name="Katayama T."/>
            <person name="Uemura T."/>
            <person name="Hattori Y."/>
        </authorList>
    </citation>
    <scope>NUCLEOTIDE SEQUENCE [LARGE SCALE GENOMIC DNA]</scope>
    <source>
        <strain evidence="8 9">PK-24</strain>
    </source>
</reference>
<feature type="transmembrane region" description="Helical" evidence="6">
    <location>
        <begin position="319"/>
        <end position="338"/>
    </location>
</feature>
<evidence type="ECO:0000256" key="4">
    <source>
        <dbReference type="ARBA" id="ARBA00022989"/>
    </source>
</evidence>
<dbReference type="GO" id="GO:0016020">
    <property type="term" value="C:membrane"/>
    <property type="evidence" value="ECO:0007669"/>
    <property type="project" value="UniProtKB-SubCell"/>
</dbReference>
<comment type="caution">
    <text evidence="8">The sequence shown here is derived from an EMBL/GenBank/DDBJ whole genome shotgun (WGS) entry which is preliminary data.</text>
</comment>
<feature type="transmembrane region" description="Helical" evidence="6">
    <location>
        <begin position="533"/>
        <end position="551"/>
    </location>
</feature>
<name>A0AAV5R917_PICKL</name>